<accession>A0A6C2UH36</accession>
<keyword evidence="1" id="KW-0808">Transferase</keyword>
<dbReference type="EMBL" id="CAAHFH010000001">
    <property type="protein sequence ID" value="VGO18516.1"/>
    <property type="molecule type" value="Genomic_DNA"/>
</dbReference>
<keyword evidence="5" id="KW-0472">Membrane</keyword>
<dbReference type="InterPro" id="IPR000719">
    <property type="entry name" value="Prot_kinase_dom"/>
</dbReference>
<dbReference type="GO" id="GO:0005524">
    <property type="term" value="F:ATP binding"/>
    <property type="evidence" value="ECO:0007669"/>
    <property type="project" value="UniProtKB-KW"/>
</dbReference>
<evidence type="ECO:0000256" key="3">
    <source>
        <dbReference type="ARBA" id="ARBA00022777"/>
    </source>
</evidence>
<dbReference type="SUPFAM" id="SSF56112">
    <property type="entry name" value="Protein kinase-like (PK-like)"/>
    <property type="match status" value="1"/>
</dbReference>
<reference evidence="7 8" key="1">
    <citation type="submission" date="2019-04" db="EMBL/GenBank/DDBJ databases">
        <authorList>
            <person name="Van Vliet M D."/>
        </authorList>
    </citation>
    <scope>NUCLEOTIDE SEQUENCE [LARGE SCALE GENOMIC DNA]</scope>
    <source>
        <strain evidence="7 8">F21</strain>
    </source>
</reference>
<dbReference type="InterPro" id="IPR011009">
    <property type="entry name" value="Kinase-like_dom_sf"/>
</dbReference>
<proteinExistence type="predicted"/>
<keyword evidence="8" id="KW-1185">Reference proteome</keyword>
<gene>
    <name evidence="7" type="primary">pknD_4</name>
    <name evidence="7" type="ORF">SCARR_00569</name>
</gene>
<evidence type="ECO:0000256" key="5">
    <source>
        <dbReference type="SAM" id="Phobius"/>
    </source>
</evidence>
<evidence type="ECO:0000256" key="4">
    <source>
        <dbReference type="ARBA" id="ARBA00022840"/>
    </source>
</evidence>
<keyword evidence="4" id="KW-0067">ATP-binding</keyword>
<feature type="transmembrane region" description="Helical" evidence="5">
    <location>
        <begin position="381"/>
        <end position="403"/>
    </location>
</feature>
<keyword evidence="3 7" id="KW-0418">Kinase</keyword>
<evidence type="ECO:0000313" key="7">
    <source>
        <dbReference type="EMBL" id="VGO18516.1"/>
    </source>
</evidence>
<dbReference type="PANTHER" id="PTHR43289:SF6">
    <property type="entry name" value="SERINE_THREONINE-PROTEIN KINASE NEKL-3"/>
    <property type="match status" value="1"/>
</dbReference>
<evidence type="ECO:0000313" key="8">
    <source>
        <dbReference type="Proteomes" id="UP000346198"/>
    </source>
</evidence>
<dbReference type="Gene3D" id="1.10.510.10">
    <property type="entry name" value="Transferase(Phosphotransferase) domain 1"/>
    <property type="match status" value="1"/>
</dbReference>
<dbReference type="SMART" id="SM00220">
    <property type="entry name" value="S_TKc"/>
    <property type="match status" value="1"/>
</dbReference>
<keyword evidence="2" id="KW-0547">Nucleotide-binding</keyword>
<sequence>MFPRRDLFACHRNELFYFQIIMSMDSTAHGGPDRDMVDDLYENKDNVLSEKEAESLNPILKSLTDNESRYDEPVLMAEGGEKRIYRVYDGHLNRFVAMAKASRAVTERDQEQFLREGQLTANLTHPNIVPVYNVGIDSEGTPFFSMELIPGDSLRDIIHELKKGNASYKTQYPLETLLGIFSKVCDALSYAHSREVLHLDIKPDNIRVGQFGEVFLCDWGLARVIHEEKAEPPPGELDSDILNDMTLTGTMKGTPGFMAPEQTVREGNKTIKTDIYALGALLYNILTHEIPVKGSSANEVVENTRVGKIVPPRKRCPEKHIPQGLAAVALKALAFDPNNRYGSVLALQAEIQRFVSGFPTEAERAGPVVRLTLLAQRHRKLTFWLTAFLAVLAIVMSINLSIISRKHRAAETNFALFRNEQEETNRINKELTDLSILAQEIPNYTHAHRMQKLTEKLLALGRIEPDRLQVVLRRQATGLLVTQQFNEAIKAYEKLTDPSQHTLRRLKLCREYATLKPEDWKSLSGPELAQLLATHYSTLSGSLAKLIYYHDCQSPRSRNPEEHIAVVGIMLVRHNDISNAGKIPHLKLNRRPKGWHLDLSRTPYSSYRIEMTSPVEDLNILQSLQLYSLDISHTPVSLVKELRYLEIKELRMVGAALQPAKGLVGLFESMGLERLVLGKGDYPEGTIRFIRSKGIEVVEEEYEH</sequence>
<organism evidence="7 8">
    <name type="scientific">Pontiella sulfatireligans</name>
    <dbReference type="NCBI Taxonomy" id="2750658"/>
    <lineage>
        <taxon>Bacteria</taxon>
        <taxon>Pseudomonadati</taxon>
        <taxon>Kiritimatiellota</taxon>
        <taxon>Kiritimatiellia</taxon>
        <taxon>Kiritimatiellales</taxon>
        <taxon>Pontiellaceae</taxon>
        <taxon>Pontiella</taxon>
    </lineage>
</organism>
<dbReference type="PANTHER" id="PTHR43289">
    <property type="entry name" value="MITOGEN-ACTIVATED PROTEIN KINASE KINASE KINASE 20-RELATED"/>
    <property type="match status" value="1"/>
</dbReference>
<evidence type="ECO:0000256" key="1">
    <source>
        <dbReference type="ARBA" id="ARBA00022679"/>
    </source>
</evidence>
<keyword evidence="5" id="KW-0812">Transmembrane</keyword>
<evidence type="ECO:0000259" key="6">
    <source>
        <dbReference type="PROSITE" id="PS50011"/>
    </source>
</evidence>
<dbReference type="Proteomes" id="UP000346198">
    <property type="component" value="Unassembled WGS sequence"/>
</dbReference>
<dbReference type="GO" id="GO:0004674">
    <property type="term" value="F:protein serine/threonine kinase activity"/>
    <property type="evidence" value="ECO:0007669"/>
    <property type="project" value="TreeGrafter"/>
</dbReference>
<dbReference type="AlphaFoldDB" id="A0A6C2UH36"/>
<evidence type="ECO:0000256" key="2">
    <source>
        <dbReference type="ARBA" id="ARBA00022741"/>
    </source>
</evidence>
<dbReference type="Gene3D" id="3.30.200.20">
    <property type="entry name" value="Phosphorylase Kinase, domain 1"/>
    <property type="match status" value="1"/>
</dbReference>
<protein>
    <submittedName>
        <fullName evidence="7">Serine/threonine-protein kinase PknD</fullName>
    </submittedName>
</protein>
<dbReference type="CDD" id="cd14014">
    <property type="entry name" value="STKc_PknB_like"/>
    <property type="match status" value="1"/>
</dbReference>
<feature type="domain" description="Protein kinase" evidence="6">
    <location>
        <begin position="70"/>
        <end position="355"/>
    </location>
</feature>
<dbReference type="Pfam" id="PF00069">
    <property type="entry name" value="Pkinase"/>
    <property type="match status" value="1"/>
</dbReference>
<name>A0A6C2UH36_9BACT</name>
<keyword evidence="5" id="KW-1133">Transmembrane helix</keyword>
<dbReference type="PROSITE" id="PS50011">
    <property type="entry name" value="PROTEIN_KINASE_DOM"/>
    <property type="match status" value="1"/>
</dbReference>